<sequence>MIHTRAYACSPQMGADPEQNLQTDPNDITARIGLIVPNPHANTRNSAWLSSLDRDRPAVTKQLAAAANGLPELKADVGVPQIMPAAPGVPIDPYPEGDVQKYHYPFSFNFDEYYLPIGRGLLSDMTGDAFGFGGGKFYLPIGRALLSDMTCGAFGSGGGK</sequence>
<accession>A0A915JFV9</accession>
<name>A0A915JFV9_ROMCU</name>
<evidence type="ECO:0000313" key="1">
    <source>
        <dbReference type="Proteomes" id="UP000887565"/>
    </source>
</evidence>
<reference evidence="2" key="1">
    <citation type="submission" date="2022-11" db="UniProtKB">
        <authorList>
            <consortium name="WormBaseParasite"/>
        </authorList>
    </citation>
    <scope>IDENTIFICATION</scope>
</reference>
<keyword evidence="1" id="KW-1185">Reference proteome</keyword>
<dbReference type="AlphaFoldDB" id="A0A915JFV9"/>
<dbReference type="Proteomes" id="UP000887565">
    <property type="component" value="Unplaced"/>
</dbReference>
<protein>
    <submittedName>
        <fullName evidence="2">Uncharacterized protein</fullName>
    </submittedName>
</protein>
<organism evidence="1 2">
    <name type="scientific">Romanomermis culicivorax</name>
    <name type="common">Nematode worm</name>
    <dbReference type="NCBI Taxonomy" id="13658"/>
    <lineage>
        <taxon>Eukaryota</taxon>
        <taxon>Metazoa</taxon>
        <taxon>Ecdysozoa</taxon>
        <taxon>Nematoda</taxon>
        <taxon>Enoplea</taxon>
        <taxon>Dorylaimia</taxon>
        <taxon>Mermithida</taxon>
        <taxon>Mermithoidea</taxon>
        <taxon>Mermithidae</taxon>
        <taxon>Romanomermis</taxon>
    </lineage>
</organism>
<evidence type="ECO:0000313" key="2">
    <source>
        <dbReference type="WBParaSite" id="nRc.2.0.1.t24717-RA"/>
    </source>
</evidence>
<dbReference type="WBParaSite" id="nRc.2.0.1.t24717-RA">
    <property type="protein sequence ID" value="nRc.2.0.1.t24717-RA"/>
    <property type="gene ID" value="nRc.2.0.1.g24717"/>
</dbReference>
<proteinExistence type="predicted"/>